<evidence type="ECO:0000313" key="1">
    <source>
        <dbReference type="EMBL" id="KIM35672.1"/>
    </source>
</evidence>
<evidence type="ECO:0000313" key="2">
    <source>
        <dbReference type="Proteomes" id="UP000053424"/>
    </source>
</evidence>
<proteinExistence type="predicted"/>
<accession>A0A0C2Y3M8</accession>
<name>A0A0C2Y3M8_HEBCY</name>
<dbReference type="OrthoDB" id="2269034at2759"/>
<dbReference type="AlphaFoldDB" id="A0A0C2Y3M8"/>
<keyword evidence="2" id="KW-1185">Reference proteome</keyword>
<dbReference type="InterPro" id="IPR032675">
    <property type="entry name" value="LRR_dom_sf"/>
</dbReference>
<sequence>MPKDRCEECGVLSALRSKPDVLKLAESCSIGDGHSRCDPCGKFATLQAQVQEAEKALLKLKAAQRSLISDINFHHSFMRNIPNEVIGVIFSFCHDPCQWRTKGSKSRKFSMLTLGAICRRWREIAWATPELWTFLLMPNIPQGSSPSNSFSRQLELAEEWLGRSANLPLRIALETKVEQRNLTFNPYVGKLIDILNSCSGRWRCLELCIPKIYLSRFHYRPSETAHNDERGRLYHLRLEGFRLFSKGQVSFNADGDLLKPTEVTLGALTIRHLRIDWGNVTSLRCGSLFVDESFELIRLAPNLMDFTVLFFSGSDEHPIPAAPLVHSQLRQLSISHKCFSNMTMDLLFSKLTLPSLESFCYEVFRAQDQRSNDLIELLDRSHPPLRHLSLVRIVMDNENFIDLMTHVPQLEELEILFNFVERMPSFDCLLSKLGATHISNPSDLPFLPRLRSLKCQFHKIQPPSLELIPIAFGMLSLGYDMGNEEILGNDEIELERRQRPLQSFIISFECPPSIEYPTLGKPTADYLLNLIENEGKRIEISYSGLDLLRQYESADVEGADKV</sequence>
<dbReference type="EMBL" id="KN831816">
    <property type="protein sequence ID" value="KIM35672.1"/>
    <property type="molecule type" value="Genomic_DNA"/>
</dbReference>
<dbReference type="Proteomes" id="UP000053424">
    <property type="component" value="Unassembled WGS sequence"/>
</dbReference>
<gene>
    <name evidence="1" type="ORF">M413DRAFT_32329</name>
</gene>
<reference evidence="2" key="2">
    <citation type="submission" date="2015-01" db="EMBL/GenBank/DDBJ databases">
        <title>Evolutionary Origins and Diversification of the Mycorrhizal Mutualists.</title>
        <authorList>
            <consortium name="DOE Joint Genome Institute"/>
            <consortium name="Mycorrhizal Genomics Consortium"/>
            <person name="Kohler A."/>
            <person name="Kuo A."/>
            <person name="Nagy L.G."/>
            <person name="Floudas D."/>
            <person name="Copeland A."/>
            <person name="Barry K.W."/>
            <person name="Cichocki N."/>
            <person name="Veneault-Fourrey C."/>
            <person name="LaButti K."/>
            <person name="Lindquist E.A."/>
            <person name="Lipzen A."/>
            <person name="Lundell T."/>
            <person name="Morin E."/>
            <person name="Murat C."/>
            <person name="Riley R."/>
            <person name="Ohm R."/>
            <person name="Sun H."/>
            <person name="Tunlid A."/>
            <person name="Henrissat B."/>
            <person name="Grigoriev I.V."/>
            <person name="Hibbett D.S."/>
            <person name="Martin F."/>
        </authorList>
    </citation>
    <scope>NUCLEOTIDE SEQUENCE [LARGE SCALE GENOMIC DNA]</scope>
    <source>
        <strain evidence="2">h7</strain>
    </source>
</reference>
<dbReference type="SUPFAM" id="SSF52058">
    <property type="entry name" value="L domain-like"/>
    <property type="match status" value="1"/>
</dbReference>
<organism evidence="1 2">
    <name type="scientific">Hebeloma cylindrosporum</name>
    <dbReference type="NCBI Taxonomy" id="76867"/>
    <lineage>
        <taxon>Eukaryota</taxon>
        <taxon>Fungi</taxon>
        <taxon>Dikarya</taxon>
        <taxon>Basidiomycota</taxon>
        <taxon>Agaricomycotina</taxon>
        <taxon>Agaricomycetes</taxon>
        <taxon>Agaricomycetidae</taxon>
        <taxon>Agaricales</taxon>
        <taxon>Agaricineae</taxon>
        <taxon>Hymenogastraceae</taxon>
        <taxon>Hebeloma</taxon>
    </lineage>
</organism>
<dbReference type="Gene3D" id="3.80.10.10">
    <property type="entry name" value="Ribonuclease Inhibitor"/>
    <property type="match status" value="1"/>
</dbReference>
<reference evidence="1 2" key="1">
    <citation type="submission" date="2014-04" db="EMBL/GenBank/DDBJ databases">
        <authorList>
            <consortium name="DOE Joint Genome Institute"/>
            <person name="Kuo A."/>
            <person name="Gay G."/>
            <person name="Dore J."/>
            <person name="Kohler A."/>
            <person name="Nagy L.G."/>
            <person name="Floudas D."/>
            <person name="Copeland A."/>
            <person name="Barry K.W."/>
            <person name="Cichocki N."/>
            <person name="Veneault-Fourrey C."/>
            <person name="LaButti K."/>
            <person name="Lindquist E.A."/>
            <person name="Lipzen A."/>
            <person name="Lundell T."/>
            <person name="Morin E."/>
            <person name="Murat C."/>
            <person name="Sun H."/>
            <person name="Tunlid A."/>
            <person name="Henrissat B."/>
            <person name="Grigoriev I.V."/>
            <person name="Hibbett D.S."/>
            <person name="Martin F."/>
            <person name="Nordberg H.P."/>
            <person name="Cantor M.N."/>
            <person name="Hua S.X."/>
        </authorList>
    </citation>
    <scope>NUCLEOTIDE SEQUENCE [LARGE SCALE GENOMIC DNA]</scope>
    <source>
        <strain evidence="2">h7</strain>
    </source>
</reference>
<protein>
    <submittedName>
        <fullName evidence="1">Uncharacterized protein</fullName>
    </submittedName>
</protein>
<dbReference type="HOGENOM" id="CLU_018544_14_1_1"/>